<proteinExistence type="predicted"/>
<dbReference type="RefSeq" id="WP_378591328.1">
    <property type="nucleotide sequence ID" value="NZ_JBHSKD010000018.1"/>
</dbReference>
<name>A0ABW0BLE0_9ACTN</name>
<comment type="caution">
    <text evidence="1">The sequence shown here is derived from an EMBL/GenBank/DDBJ whole genome shotgun (WGS) entry which is preliminary data.</text>
</comment>
<sequence length="48" mass="5823">MNQTTRVRPSRRGWDALSPDEKRYRLAELRRRQQAQVESELRLLSVIR</sequence>
<reference evidence="2" key="1">
    <citation type="journal article" date="2019" name="Int. J. Syst. Evol. Microbiol.">
        <title>The Global Catalogue of Microorganisms (GCM) 10K type strain sequencing project: providing services to taxonomists for standard genome sequencing and annotation.</title>
        <authorList>
            <consortium name="The Broad Institute Genomics Platform"/>
            <consortium name="The Broad Institute Genome Sequencing Center for Infectious Disease"/>
            <person name="Wu L."/>
            <person name="Ma J."/>
        </authorList>
    </citation>
    <scope>NUCLEOTIDE SEQUENCE [LARGE SCALE GENOMIC DNA]</scope>
    <source>
        <strain evidence="2">DFY41</strain>
    </source>
</reference>
<gene>
    <name evidence="1" type="ORF">ACFPGP_14535</name>
</gene>
<dbReference type="Proteomes" id="UP001596087">
    <property type="component" value="Unassembled WGS sequence"/>
</dbReference>
<evidence type="ECO:0000313" key="2">
    <source>
        <dbReference type="Proteomes" id="UP001596087"/>
    </source>
</evidence>
<keyword evidence="2" id="KW-1185">Reference proteome</keyword>
<accession>A0ABW0BLE0</accession>
<organism evidence="1 2">
    <name type="scientific">Nocardioides taihuensis</name>
    <dbReference type="NCBI Taxonomy" id="1835606"/>
    <lineage>
        <taxon>Bacteria</taxon>
        <taxon>Bacillati</taxon>
        <taxon>Actinomycetota</taxon>
        <taxon>Actinomycetes</taxon>
        <taxon>Propionibacteriales</taxon>
        <taxon>Nocardioidaceae</taxon>
        <taxon>Nocardioides</taxon>
    </lineage>
</organism>
<evidence type="ECO:0000313" key="1">
    <source>
        <dbReference type="EMBL" id="MFC5177897.1"/>
    </source>
</evidence>
<dbReference type="EMBL" id="JBHSKD010000018">
    <property type="protein sequence ID" value="MFC5177897.1"/>
    <property type="molecule type" value="Genomic_DNA"/>
</dbReference>
<protein>
    <submittedName>
        <fullName evidence="1">Uncharacterized protein</fullName>
    </submittedName>
</protein>